<reference evidence="2" key="1">
    <citation type="journal article" date="2014" name="Proc. Natl. Acad. Sci. U.S.A.">
        <title>Extensive sampling of basidiomycete genomes demonstrates inadequacy of the white-rot/brown-rot paradigm for wood decay fungi.</title>
        <authorList>
            <person name="Riley R."/>
            <person name="Salamov A.A."/>
            <person name="Brown D.W."/>
            <person name="Nagy L.G."/>
            <person name="Floudas D."/>
            <person name="Held B.W."/>
            <person name="Levasseur A."/>
            <person name="Lombard V."/>
            <person name="Morin E."/>
            <person name="Otillar R."/>
            <person name="Lindquist E.A."/>
            <person name="Sun H."/>
            <person name="LaButti K.M."/>
            <person name="Schmutz J."/>
            <person name="Jabbour D."/>
            <person name="Luo H."/>
            <person name="Baker S.E."/>
            <person name="Pisabarro A.G."/>
            <person name="Walton J.D."/>
            <person name="Blanchette R.A."/>
            <person name="Henrissat B."/>
            <person name="Martin F."/>
            <person name="Cullen D."/>
            <person name="Hibbett D.S."/>
            <person name="Grigoriev I.V."/>
        </authorList>
    </citation>
    <scope>NUCLEOTIDE SEQUENCE [LARGE SCALE GENOMIC DNA]</scope>
    <source>
        <strain evidence="2">CBS 339.88</strain>
    </source>
</reference>
<accession>A0A067T9H0</accession>
<dbReference type="HOGENOM" id="CLU_2574054_0_0_1"/>
<dbReference type="EMBL" id="KL142372">
    <property type="protein sequence ID" value="KDR79855.1"/>
    <property type="molecule type" value="Genomic_DNA"/>
</dbReference>
<evidence type="ECO:0000313" key="1">
    <source>
        <dbReference type="EMBL" id="KDR79855.1"/>
    </source>
</evidence>
<evidence type="ECO:0000313" key="2">
    <source>
        <dbReference type="Proteomes" id="UP000027222"/>
    </source>
</evidence>
<gene>
    <name evidence="1" type="ORF">GALMADRAFT_136444</name>
</gene>
<dbReference type="OrthoDB" id="3145038at2759"/>
<proteinExistence type="predicted"/>
<organism evidence="1 2">
    <name type="scientific">Galerina marginata (strain CBS 339.88)</name>
    <dbReference type="NCBI Taxonomy" id="685588"/>
    <lineage>
        <taxon>Eukaryota</taxon>
        <taxon>Fungi</taxon>
        <taxon>Dikarya</taxon>
        <taxon>Basidiomycota</taxon>
        <taxon>Agaricomycotina</taxon>
        <taxon>Agaricomycetes</taxon>
        <taxon>Agaricomycetidae</taxon>
        <taxon>Agaricales</taxon>
        <taxon>Agaricineae</taxon>
        <taxon>Strophariaceae</taxon>
        <taxon>Galerina</taxon>
    </lineage>
</organism>
<dbReference type="AlphaFoldDB" id="A0A067T9H0"/>
<name>A0A067T9H0_GALM3</name>
<protein>
    <submittedName>
        <fullName evidence="1">Uncharacterized protein</fullName>
    </submittedName>
</protein>
<keyword evidence="2" id="KW-1185">Reference proteome</keyword>
<sequence length="81" mass="9246">MFNNTVTLALVALGTDVLINVDQLFTANDITISIRQMCKIVLLITKLRTVWMTALRWFMVENFIDKATLALAIIPVPMLWH</sequence>
<dbReference type="Proteomes" id="UP000027222">
    <property type="component" value="Unassembled WGS sequence"/>
</dbReference>